<dbReference type="PROSITE" id="PS50929">
    <property type="entry name" value="ABC_TM1F"/>
    <property type="match status" value="1"/>
</dbReference>
<evidence type="ECO:0000256" key="8">
    <source>
        <dbReference type="SAM" id="MobiDB-lite"/>
    </source>
</evidence>
<keyword evidence="7 9" id="KW-0472">Membrane</keyword>
<reference evidence="12" key="1">
    <citation type="submission" date="2021-01" db="EMBL/GenBank/DDBJ databases">
        <authorList>
            <person name="Corre E."/>
            <person name="Pelletier E."/>
            <person name="Niang G."/>
            <person name="Scheremetjew M."/>
            <person name="Finn R."/>
            <person name="Kale V."/>
            <person name="Holt S."/>
            <person name="Cochrane G."/>
            <person name="Meng A."/>
            <person name="Brown T."/>
            <person name="Cohen L."/>
        </authorList>
    </citation>
    <scope>NUCLEOTIDE SEQUENCE</scope>
    <source>
        <strain evidence="12">CCMP1756</strain>
    </source>
</reference>
<feature type="transmembrane region" description="Helical" evidence="9">
    <location>
        <begin position="284"/>
        <end position="308"/>
    </location>
</feature>
<dbReference type="GO" id="GO:0015421">
    <property type="term" value="F:ABC-type oligopeptide transporter activity"/>
    <property type="evidence" value="ECO:0007669"/>
    <property type="project" value="TreeGrafter"/>
</dbReference>
<keyword evidence="2" id="KW-0813">Transport</keyword>
<feature type="transmembrane region" description="Helical" evidence="9">
    <location>
        <begin position="92"/>
        <end position="116"/>
    </location>
</feature>
<organism evidence="12">
    <name type="scientific">Pelagomonas calceolata</name>
    <dbReference type="NCBI Taxonomy" id="35677"/>
    <lineage>
        <taxon>Eukaryota</taxon>
        <taxon>Sar</taxon>
        <taxon>Stramenopiles</taxon>
        <taxon>Ochrophyta</taxon>
        <taxon>Pelagophyceae</taxon>
        <taxon>Pelagomonadales</taxon>
        <taxon>Pelagomonadaceae</taxon>
        <taxon>Pelagomonas</taxon>
    </lineage>
</organism>
<evidence type="ECO:0000256" key="3">
    <source>
        <dbReference type="ARBA" id="ARBA00022692"/>
    </source>
</evidence>
<dbReference type="EMBL" id="HBIW01008284">
    <property type="protein sequence ID" value="CAE0691575.1"/>
    <property type="molecule type" value="Transcribed_RNA"/>
</dbReference>
<feature type="transmembrane region" description="Helical" evidence="9">
    <location>
        <begin position="195"/>
        <end position="214"/>
    </location>
</feature>
<sequence>MPGATPSPLHGTSGDLAAPLLEPPSETTQTKRAAGVRRILRQSRPEWPAMAAATLCLVLAVLGQAVMPLLFGRMVDATSDTSGSRDARLRRYSAACAELALVVGVSLFFTAVRAYVFNSAGAKVVARLRVLLFGRMLAQETAWFDARETGDLLSRLASDTQKLQAAATETVSLALRSAISALVSFALLFLTSWRLACLATAVVPFLIGATFLAMRVVKRLAKESQAALARAGAVAQEGLANQRVVRSFGAEGFEVGRYAHAVGDPDAAERPAKDSSLALGLRQAGVQAAFITTTAALGYASVLGVWYYGGLLVVRGQMTTGDLVAFVMLLLTITASLSVLAQTGASVVEAVGASVEIFAVIDREPAIPNDWSSKSDADRATELRLARGDAAGCAFEDVVFSYASRPDLRVLDGLTLRIPAKSRAALVGPSGGGKTTLLHLLERFYDVGSGRILFDGVDIRAVEPTVLRTKMALVAQQPALFSGSIRDNIAYASRARGLRTDDAAVEAAAKAAHAYDFATAFPDGFETAVGERGVRLSGGQTQRVAIARALLAAPRLLLFDEATSALDAESEALVQDAIDKLCVGRTSISVAHRLSTVVNADLIALVQGGRVIGSGTHDALLQDCAEYSNLVRRQLRAADSSASLAS</sequence>
<feature type="transmembrane region" description="Helical" evidence="9">
    <location>
        <begin position="320"/>
        <end position="341"/>
    </location>
</feature>
<dbReference type="AlphaFoldDB" id="A0A7S4E5I8"/>
<comment type="subcellular location">
    <subcellularLocation>
        <location evidence="1">Membrane</location>
        <topology evidence="1">Multi-pass membrane protein</topology>
    </subcellularLocation>
</comment>
<dbReference type="InterPro" id="IPR011527">
    <property type="entry name" value="ABC1_TM_dom"/>
</dbReference>
<keyword evidence="4" id="KW-0547">Nucleotide-binding</keyword>
<feature type="region of interest" description="Disordered" evidence="8">
    <location>
        <begin position="1"/>
        <end position="34"/>
    </location>
</feature>
<dbReference type="InterPro" id="IPR039421">
    <property type="entry name" value="Type_1_exporter"/>
</dbReference>
<dbReference type="PROSITE" id="PS50893">
    <property type="entry name" value="ABC_TRANSPORTER_2"/>
    <property type="match status" value="1"/>
</dbReference>
<dbReference type="FunFam" id="3.40.50.300:FF:000836">
    <property type="entry name" value="ABC transporter B family member 25"/>
    <property type="match status" value="1"/>
</dbReference>
<dbReference type="Gene3D" id="1.20.1560.10">
    <property type="entry name" value="ABC transporter type 1, transmembrane domain"/>
    <property type="match status" value="1"/>
</dbReference>
<dbReference type="InterPro" id="IPR003593">
    <property type="entry name" value="AAA+_ATPase"/>
</dbReference>
<dbReference type="SMART" id="SM00382">
    <property type="entry name" value="AAA"/>
    <property type="match status" value="1"/>
</dbReference>
<dbReference type="PANTHER" id="PTHR43394">
    <property type="entry name" value="ATP-DEPENDENT PERMEASE MDL1, MITOCHONDRIAL"/>
    <property type="match status" value="1"/>
</dbReference>
<dbReference type="GO" id="GO:0016887">
    <property type="term" value="F:ATP hydrolysis activity"/>
    <property type="evidence" value="ECO:0007669"/>
    <property type="project" value="InterPro"/>
</dbReference>
<dbReference type="InterPro" id="IPR027417">
    <property type="entry name" value="P-loop_NTPase"/>
</dbReference>
<feature type="transmembrane region" description="Helical" evidence="9">
    <location>
        <begin position="47"/>
        <end position="71"/>
    </location>
</feature>
<feature type="transmembrane region" description="Helical" evidence="9">
    <location>
        <begin position="173"/>
        <end position="190"/>
    </location>
</feature>
<dbReference type="GO" id="GO:0090374">
    <property type="term" value="P:oligopeptide export from mitochondrion"/>
    <property type="evidence" value="ECO:0007669"/>
    <property type="project" value="TreeGrafter"/>
</dbReference>
<evidence type="ECO:0000256" key="2">
    <source>
        <dbReference type="ARBA" id="ARBA00022448"/>
    </source>
</evidence>
<name>A0A7S4E5I8_9STRA</name>
<evidence type="ECO:0000256" key="4">
    <source>
        <dbReference type="ARBA" id="ARBA00022741"/>
    </source>
</evidence>
<proteinExistence type="predicted"/>
<accession>A0A7S4E5I8</accession>
<dbReference type="SUPFAM" id="SSF90123">
    <property type="entry name" value="ABC transporter transmembrane region"/>
    <property type="match status" value="1"/>
</dbReference>
<gene>
    <name evidence="12" type="ORF">PCAL00307_LOCUS7011</name>
</gene>
<keyword evidence="6 9" id="KW-1133">Transmembrane helix</keyword>
<keyword evidence="3 9" id="KW-0812">Transmembrane</keyword>
<feature type="domain" description="ABC transporter" evidence="10">
    <location>
        <begin position="393"/>
        <end position="633"/>
    </location>
</feature>
<evidence type="ECO:0000259" key="11">
    <source>
        <dbReference type="PROSITE" id="PS50929"/>
    </source>
</evidence>
<dbReference type="PANTHER" id="PTHR43394:SF1">
    <property type="entry name" value="ATP-BINDING CASSETTE SUB-FAMILY B MEMBER 10, MITOCHONDRIAL"/>
    <property type="match status" value="1"/>
</dbReference>
<feature type="domain" description="ABC transmembrane type-1" evidence="11">
    <location>
        <begin position="51"/>
        <end position="349"/>
    </location>
</feature>
<evidence type="ECO:0000256" key="6">
    <source>
        <dbReference type="ARBA" id="ARBA00022989"/>
    </source>
</evidence>
<evidence type="ECO:0008006" key="13">
    <source>
        <dbReference type="Google" id="ProtNLM"/>
    </source>
</evidence>
<evidence type="ECO:0000259" key="10">
    <source>
        <dbReference type="PROSITE" id="PS50893"/>
    </source>
</evidence>
<dbReference type="InterPro" id="IPR036640">
    <property type="entry name" value="ABC1_TM_sf"/>
</dbReference>
<keyword evidence="5" id="KW-0067">ATP-binding</keyword>
<protein>
    <recommendedName>
        <fullName evidence="13">Bile salt export pump</fullName>
    </recommendedName>
</protein>
<dbReference type="Gene3D" id="3.40.50.300">
    <property type="entry name" value="P-loop containing nucleotide triphosphate hydrolases"/>
    <property type="match status" value="1"/>
</dbReference>
<dbReference type="InterPro" id="IPR003439">
    <property type="entry name" value="ABC_transporter-like_ATP-bd"/>
</dbReference>
<evidence type="ECO:0000256" key="9">
    <source>
        <dbReference type="SAM" id="Phobius"/>
    </source>
</evidence>
<evidence type="ECO:0000256" key="1">
    <source>
        <dbReference type="ARBA" id="ARBA00004141"/>
    </source>
</evidence>
<evidence type="ECO:0000313" key="12">
    <source>
        <dbReference type="EMBL" id="CAE0691575.1"/>
    </source>
</evidence>
<dbReference type="Pfam" id="PF00664">
    <property type="entry name" value="ABC_membrane"/>
    <property type="match status" value="1"/>
</dbReference>
<dbReference type="Pfam" id="PF00005">
    <property type="entry name" value="ABC_tran"/>
    <property type="match status" value="1"/>
</dbReference>
<evidence type="ECO:0000256" key="5">
    <source>
        <dbReference type="ARBA" id="ARBA00022840"/>
    </source>
</evidence>
<dbReference type="GO" id="GO:0005743">
    <property type="term" value="C:mitochondrial inner membrane"/>
    <property type="evidence" value="ECO:0007669"/>
    <property type="project" value="TreeGrafter"/>
</dbReference>
<evidence type="ECO:0000256" key="7">
    <source>
        <dbReference type="ARBA" id="ARBA00023136"/>
    </source>
</evidence>
<dbReference type="GO" id="GO:0005524">
    <property type="term" value="F:ATP binding"/>
    <property type="evidence" value="ECO:0007669"/>
    <property type="project" value="UniProtKB-KW"/>
</dbReference>
<dbReference type="SUPFAM" id="SSF52540">
    <property type="entry name" value="P-loop containing nucleoside triphosphate hydrolases"/>
    <property type="match status" value="1"/>
</dbReference>